<dbReference type="Gene3D" id="4.10.450.10">
    <property type="entry name" value="Glucose Oxidase, domain 2"/>
    <property type="match status" value="1"/>
</dbReference>
<evidence type="ECO:0000256" key="1">
    <source>
        <dbReference type="ARBA" id="ARBA00001974"/>
    </source>
</evidence>
<comment type="similarity">
    <text evidence="2 8">Belongs to the GMC oxidoreductase family.</text>
</comment>
<evidence type="ECO:0000313" key="13">
    <source>
        <dbReference type="Proteomes" id="UP000308671"/>
    </source>
</evidence>
<dbReference type="PANTHER" id="PTHR11552">
    <property type="entry name" value="GLUCOSE-METHANOL-CHOLINE GMC OXIDOREDUCTASE"/>
    <property type="match status" value="1"/>
</dbReference>
<comment type="cofactor">
    <cofactor evidence="1 7">
        <name>FAD</name>
        <dbReference type="ChEBI" id="CHEBI:57692"/>
    </cofactor>
</comment>
<dbReference type="InterPro" id="IPR000172">
    <property type="entry name" value="GMC_OxRdtase_N"/>
</dbReference>
<dbReference type="GO" id="GO:0050660">
    <property type="term" value="F:flavin adenine dinucleotide binding"/>
    <property type="evidence" value="ECO:0007669"/>
    <property type="project" value="InterPro"/>
</dbReference>
<dbReference type="PROSITE" id="PS00623">
    <property type="entry name" value="GMC_OXRED_1"/>
    <property type="match status" value="1"/>
</dbReference>
<dbReference type="SUPFAM" id="SSF51905">
    <property type="entry name" value="FAD/NAD(P)-binding domain"/>
    <property type="match status" value="1"/>
</dbReference>
<dbReference type="OrthoDB" id="269227at2759"/>
<keyword evidence="3 8" id="KW-0285">Flavoprotein</keyword>
<dbReference type="PIRSF" id="PIRSF000137">
    <property type="entry name" value="Alcohol_oxidase"/>
    <property type="match status" value="1"/>
</dbReference>
<evidence type="ECO:0000256" key="6">
    <source>
        <dbReference type="PIRSR" id="PIRSR000137-1"/>
    </source>
</evidence>
<proteinExistence type="inferred from homology"/>
<protein>
    <recommendedName>
        <fullName evidence="10 11">Glucose-methanol-choline oxidoreductase N-terminal domain-containing protein</fullName>
    </recommendedName>
</protein>
<feature type="active site" description="Proton acceptor" evidence="6">
    <location>
        <position position="570"/>
    </location>
</feature>
<comment type="caution">
    <text evidence="12">The sequence shown here is derived from an EMBL/GenBank/DDBJ whole genome shotgun (WGS) entry which is preliminary data.</text>
</comment>
<evidence type="ECO:0000313" key="12">
    <source>
        <dbReference type="EMBL" id="THV51731.1"/>
    </source>
</evidence>
<feature type="domain" description="Glucose-methanol-choline oxidoreductase N-terminal" evidence="11">
    <location>
        <begin position="294"/>
        <end position="308"/>
    </location>
</feature>
<organism evidence="12 13">
    <name type="scientific">Botrytis galanthina</name>
    <dbReference type="NCBI Taxonomy" id="278940"/>
    <lineage>
        <taxon>Eukaryota</taxon>
        <taxon>Fungi</taxon>
        <taxon>Dikarya</taxon>
        <taxon>Ascomycota</taxon>
        <taxon>Pezizomycotina</taxon>
        <taxon>Leotiomycetes</taxon>
        <taxon>Helotiales</taxon>
        <taxon>Sclerotiniaceae</taxon>
        <taxon>Botrytis</taxon>
    </lineage>
</organism>
<dbReference type="AlphaFoldDB" id="A0A4S8R3T5"/>
<evidence type="ECO:0000256" key="2">
    <source>
        <dbReference type="ARBA" id="ARBA00010790"/>
    </source>
</evidence>
<dbReference type="GO" id="GO:0016614">
    <property type="term" value="F:oxidoreductase activity, acting on CH-OH group of donors"/>
    <property type="evidence" value="ECO:0007669"/>
    <property type="project" value="InterPro"/>
</dbReference>
<evidence type="ECO:0000256" key="7">
    <source>
        <dbReference type="PIRSR" id="PIRSR000137-2"/>
    </source>
</evidence>
<dbReference type="PANTHER" id="PTHR11552:SF201">
    <property type="entry name" value="GLUCOSE-METHANOL-CHOLINE OXIDOREDUCTASE N-TERMINAL DOMAIN-CONTAINING PROTEIN"/>
    <property type="match status" value="1"/>
</dbReference>
<accession>A0A4S8R3T5</accession>
<feature type="signal peptide" evidence="9">
    <location>
        <begin position="1"/>
        <end position="16"/>
    </location>
</feature>
<dbReference type="Gene3D" id="3.30.560.10">
    <property type="entry name" value="Glucose Oxidase, domain 3"/>
    <property type="match status" value="1"/>
</dbReference>
<evidence type="ECO:0000256" key="5">
    <source>
        <dbReference type="ARBA" id="ARBA00023002"/>
    </source>
</evidence>
<dbReference type="PROSITE" id="PS00624">
    <property type="entry name" value="GMC_OXRED_2"/>
    <property type="match status" value="1"/>
</dbReference>
<dbReference type="Gene3D" id="3.50.50.60">
    <property type="entry name" value="FAD/NAD(P)-binding domain"/>
    <property type="match status" value="1"/>
</dbReference>
<keyword evidence="13" id="KW-1185">Reference proteome</keyword>
<feature type="binding site" evidence="7">
    <location>
        <position position="106"/>
    </location>
    <ligand>
        <name>FAD</name>
        <dbReference type="ChEBI" id="CHEBI:57692"/>
    </ligand>
</feature>
<gene>
    <name evidence="12" type="ORF">BGAL_0101g00330</name>
</gene>
<feature type="active site" description="Proton donor" evidence="6">
    <location>
        <position position="527"/>
    </location>
</feature>
<dbReference type="EMBL" id="PQXL01000101">
    <property type="protein sequence ID" value="THV51731.1"/>
    <property type="molecule type" value="Genomic_DNA"/>
</dbReference>
<evidence type="ECO:0000256" key="4">
    <source>
        <dbReference type="ARBA" id="ARBA00022827"/>
    </source>
</evidence>
<evidence type="ECO:0000259" key="10">
    <source>
        <dbReference type="PROSITE" id="PS00623"/>
    </source>
</evidence>
<name>A0A4S8R3T5_9HELO</name>
<dbReference type="SUPFAM" id="SSF54373">
    <property type="entry name" value="FAD-linked reductases, C-terminal domain"/>
    <property type="match status" value="1"/>
</dbReference>
<keyword evidence="4 7" id="KW-0274">FAD</keyword>
<evidence type="ECO:0000256" key="8">
    <source>
        <dbReference type="RuleBase" id="RU003968"/>
    </source>
</evidence>
<dbReference type="Pfam" id="PF05199">
    <property type="entry name" value="GMC_oxred_C"/>
    <property type="match status" value="1"/>
</dbReference>
<dbReference type="InterPro" id="IPR027424">
    <property type="entry name" value="Glucose_Oxidase_domain_2"/>
</dbReference>
<evidence type="ECO:0000256" key="9">
    <source>
        <dbReference type="SAM" id="SignalP"/>
    </source>
</evidence>
<keyword evidence="9" id="KW-0732">Signal</keyword>
<sequence length="590" mass="62920">MYRVLSTLALASLAAASTDSSLTYDYIVIGAGTSGLVIANRLSELNVTVAVIEAGDSGYNNPNVTNPSGYGLSFGTEIDWAYQSTNQKYAGNTSQVLRAGKIIGGTSTINGMAYTRAEDVQIDAWAAIGNDGWNWENLFPYYKKSQALAIPTTAQAEAGATYDASANGFDGPLKVGWLNSLEDTNNFHTTLNDTFAGLGVPSNNDVNTGRMVGYSRYPATYDRTLNVRHDAGRAYYYPVANRTNLHLYPNTMAQRLTWRSDADTPTANGVEVLPNNSSIPYTIRANSEVILSAGALASPLLLELSGIGNPAILSKHNISVVVDLPTVGENLQDQTNTGLAYNSSGNTSFSGAGTLVAYPSAAQVFGSEIQNISAHVLQSLPSYAAQVSAASGNITKAADLLKFFKVQHDLIFSTTHPVPMAEILISPSAAAFSSEYWALLPFARGSIHITSSVAGTPAAINPNYFMLDWDITSQIATAKFIRSIYAASPLSSFVGSETKPGLNTVSANATEAEWFDWVKTAYRSNFHPVSTAAMMPREIGGVVDSRLKVYGTANVRVVDASILPMQVSGHLVSTLYAVAERAADLIKEDM</sequence>
<keyword evidence="5" id="KW-0560">Oxidoreductase</keyword>
<feature type="chain" id="PRO_5020961148" description="Glucose-methanol-choline oxidoreductase N-terminal domain-containing protein" evidence="9">
    <location>
        <begin position="17"/>
        <end position="590"/>
    </location>
</feature>
<dbReference type="InterPro" id="IPR007867">
    <property type="entry name" value="GMC_OxRtase_C"/>
</dbReference>
<feature type="binding site" evidence="7">
    <location>
        <begin position="33"/>
        <end position="34"/>
    </location>
    <ligand>
        <name>FAD</name>
        <dbReference type="ChEBI" id="CHEBI:57692"/>
    </ligand>
</feature>
<dbReference type="InterPro" id="IPR012132">
    <property type="entry name" value="GMC_OxRdtase"/>
</dbReference>
<dbReference type="Pfam" id="PF00732">
    <property type="entry name" value="GMC_oxred_N"/>
    <property type="match status" value="1"/>
</dbReference>
<evidence type="ECO:0000259" key="11">
    <source>
        <dbReference type="PROSITE" id="PS00624"/>
    </source>
</evidence>
<dbReference type="InterPro" id="IPR036188">
    <property type="entry name" value="FAD/NAD-bd_sf"/>
</dbReference>
<evidence type="ECO:0000256" key="3">
    <source>
        <dbReference type="ARBA" id="ARBA00022630"/>
    </source>
</evidence>
<reference evidence="12 13" key="1">
    <citation type="submission" date="2017-12" db="EMBL/GenBank/DDBJ databases">
        <title>Comparative genomics of Botrytis spp.</title>
        <authorList>
            <person name="Valero-Jimenez C.A."/>
            <person name="Tapia P."/>
            <person name="Veloso J."/>
            <person name="Silva-Moreno E."/>
            <person name="Staats M."/>
            <person name="Valdes J.H."/>
            <person name="Van Kan J.A.L."/>
        </authorList>
    </citation>
    <scope>NUCLEOTIDE SEQUENCE [LARGE SCALE GENOMIC DNA]</scope>
    <source>
        <strain evidence="12 13">MUCL435</strain>
    </source>
</reference>
<dbReference type="Proteomes" id="UP000308671">
    <property type="component" value="Unassembled WGS sequence"/>
</dbReference>
<feature type="domain" description="Glucose-methanol-choline oxidoreductase N-terminal" evidence="10">
    <location>
        <begin position="100"/>
        <end position="123"/>
    </location>
</feature>